<dbReference type="Proteomes" id="UP000195569">
    <property type="component" value="Unassembled WGS sequence"/>
</dbReference>
<name>A0A1N7S4E9_9BURK</name>
<comment type="caution">
    <text evidence="1">The sequence shown here is derived from an EMBL/GenBank/DDBJ whole genome shotgun (WGS) entry which is preliminary data.</text>
</comment>
<evidence type="ECO:0000313" key="2">
    <source>
        <dbReference type="Proteomes" id="UP000195569"/>
    </source>
</evidence>
<dbReference type="RefSeq" id="WP_143810981.1">
    <property type="nucleotide sequence ID" value="NZ_CYGY02000032.1"/>
</dbReference>
<reference evidence="1" key="1">
    <citation type="submission" date="2016-12" db="EMBL/GenBank/DDBJ databases">
        <authorList>
            <person name="Moulin L."/>
        </authorList>
    </citation>
    <scope>NUCLEOTIDE SEQUENCE [LARGE SCALE GENOMIC DNA]</scope>
    <source>
        <strain evidence="1">STM 7183</strain>
    </source>
</reference>
<sequence length="112" mass="12332">MRHAYNGTFAAAFVNVPEHWRAESAQAVRKESMATGALFEPALRPCAHTVLLEQAADLLAHSLLSLAQHNRGCASNRHLQARFWCVGTYLEQAAMRLANVFLMRGSTEAPVV</sequence>
<gene>
    <name evidence="1" type="ORF">BN2476_320032</name>
</gene>
<accession>A0A1N7S4E9</accession>
<evidence type="ECO:0000313" key="1">
    <source>
        <dbReference type="EMBL" id="SIT42283.1"/>
    </source>
</evidence>
<organism evidence="1 2">
    <name type="scientific">Paraburkholderia piptadeniae</name>
    <dbReference type="NCBI Taxonomy" id="1701573"/>
    <lineage>
        <taxon>Bacteria</taxon>
        <taxon>Pseudomonadati</taxon>
        <taxon>Pseudomonadota</taxon>
        <taxon>Betaproteobacteria</taxon>
        <taxon>Burkholderiales</taxon>
        <taxon>Burkholderiaceae</taxon>
        <taxon>Paraburkholderia</taxon>
    </lineage>
</organism>
<dbReference type="EMBL" id="CYGY02000032">
    <property type="protein sequence ID" value="SIT42283.1"/>
    <property type="molecule type" value="Genomic_DNA"/>
</dbReference>
<proteinExistence type="predicted"/>
<keyword evidence="2" id="KW-1185">Reference proteome</keyword>
<dbReference type="AlphaFoldDB" id="A0A1N7S4E9"/>
<protein>
    <submittedName>
        <fullName evidence="1">Uncharacterized protein</fullName>
    </submittedName>
</protein>